<evidence type="ECO:0000313" key="5">
    <source>
        <dbReference type="EMBL" id="KAJ55587.1"/>
    </source>
</evidence>
<keyword evidence="6" id="KW-1185">Reference proteome</keyword>
<feature type="binding site" evidence="3">
    <location>
        <position position="139"/>
    </location>
    <ligand>
        <name>Mn(2+)</name>
        <dbReference type="ChEBI" id="CHEBI:29035"/>
        <label>2</label>
    </ligand>
</feature>
<accession>A0A037ZJ55</accession>
<dbReference type="Proteomes" id="UP000026249">
    <property type="component" value="Unassembled WGS sequence"/>
</dbReference>
<organism evidence="5 6">
    <name type="scientific">Actibacterium mucosum KCTC 23349</name>
    <dbReference type="NCBI Taxonomy" id="1454373"/>
    <lineage>
        <taxon>Bacteria</taxon>
        <taxon>Pseudomonadati</taxon>
        <taxon>Pseudomonadota</taxon>
        <taxon>Alphaproteobacteria</taxon>
        <taxon>Rhodobacterales</taxon>
        <taxon>Roseobacteraceae</taxon>
        <taxon>Actibacterium</taxon>
    </lineage>
</organism>
<feature type="binding site" evidence="3">
    <location>
        <position position="359"/>
    </location>
    <ligand>
        <name>Mn(2+)</name>
        <dbReference type="ChEBI" id="CHEBI:29035"/>
        <label>2</label>
    </ligand>
</feature>
<evidence type="ECO:0000256" key="1">
    <source>
        <dbReference type="ARBA" id="ARBA00006153"/>
    </source>
</evidence>
<evidence type="ECO:0000256" key="3">
    <source>
        <dbReference type="PIRSR" id="PIRSR005962-1"/>
    </source>
</evidence>
<feature type="domain" description="Peptidase M20 dimerisation" evidence="4">
    <location>
        <begin position="188"/>
        <end position="284"/>
    </location>
</feature>
<dbReference type="CDD" id="cd05666">
    <property type="entry name" value="M20_Acy1-like"/>
    <property type="match status" value="1"/>
</dbReference>
<dbReference type="PANTHER" id="PTHR11014">
    <property type="entry name" value="PEPTIDASE M20 FAMILY MEMBER"/>
    <property type="match status" value="1"/>
</dbReference>
<evidence type="ECO:0000313" key="6">
    <source>
        <dbReference type="Proteomes" id="UP000026249"/>
    </source>
</evidence>
<dbReference type="InterPro" id="IPR011650">
    <property type="entry name" value="Peptidase_M20_dimer"/>
</dbReference>
<evidence type="ECO:0000256" key="2">
    <source>
        <dbReference type="ARBA" id="ARBA00022801"/>
    </source>
</evidence>
<keyword evidence="2 5" id="KW-0378">Hydrolase</keyword>
<dbReference type="GO" id="GO:0046872">
    <property type="term" value="F:metal ion binding"/>
    <property type="evidence" value="ECO:0007669"/>
    <property type="project" value="UniProtKB-KW"/>
</dbReference>
<keyword evidence="3" id="KW-0464">Manganese</keyword>
<protein>
    <submittedName>
        <fullName evidence="5">Amidohydrolase</fullName>
    </submittedName>
</protein>
<dbReference type="Gene3D" id="3.40.630.10">
    <property type="entry name" value="Zn peptidases"/>
    <property type="match status" value="1"/>
</dbReference>
<dbReference type="AlphaFoldDB" id="A0A037ZJ55"/>
<dbReference type="InterPro" id="IPR002933">
    <property type="entry name" value="Peptidase_M20"/>
</dbReference>
<dbReference type="SUPFAM" id="SSF55031">
    <property type="entry name" value="Bacterial exopeptidase dimerisation domain"/>
    <property type="match status" value="1"/>
</dbReference>
<dbReference type="RefSeq" id="WP_035259453.1">
    <property type="nucleotide sequence ID" value="NZ_JFKE01000004.1"/>
</dbReference>
<dbReference type="EMBL" id="JFKE01000004">
    <property type="protein sequence ID" value="KAJ55587.1"/>
    <property type="molecule type" value="Genomic_DNA"/>
</dbReference>
<dbReference type="Pfam" id="PF07687">
    <property type="entry name" value="M20_dimer"/>
    <property type="match status" value="1"/>
</dbReference>
<keyword evidence="3" id="KW-0479">Metal-binding</keyword>
<reference evidence="5 6" key="1">
    <citation type="submission" date="2014-03" db="EMBL/GenBank/DDBJ databases">
        <title>Draft Genome Sequence of Actibacterium mucosum KCTC 23349, a Marine Alphaproteobacterium with Complex Ionic Requirements Isolated from Mediterranean Seawater at Malvarrosa Beach, Valencia, Spain.</title>
        <authorList>
            <person name="Arahal D.R."/>
            <person name="Shao Z."/>
            <person name="Lai Q."/>
            <person name="Pujalte M.J."/>
        </authorList>
    </citation>
    <scope>NUCLEOTIDE SEQUENCE [LARGE SCALE GENOMIC DNA]</scope>
    <source>
        <strain evidence="5 6">KCTC 23349</strain>
    </source>
</reference>
<dbReference type="SUPFAM" id="SSF53187">
    <property type="entry name" value="Zn-dependent exopeptidases"/>
    <property type="match status" value="1"/>
</dbReference>
<dbReference type="InterPro" id="IPR036264">
    <property type="entry name" value="Bact_exopeptidase_dim_dom"/>
</dbReference>
<comment type="cofactor">
    <cofactor evidence="3">
        <name>Mn(2+)</name>
        <dbReference type="ChEBI" id="CHEBI:29035"/>
    </cofactor>
    <text evidence="3">The Mn(2+) ion enhances activity.</text>
</comment>
<dbReference type="PANTHER" id="PTHR11014:SF63">
    <property type="entry name" value="METALLOPEPTIDASE, PUTATIVE (AFU_ORTHOLOGUE AFUA_6G09600)-RELATED"/>
    <property type="match status" value="1"/>
</dbReference>
<dbReference type="OrthoDB" id="9777385at2"/>
<dbReference type="Gene3D" id="3.30.70.360">
    <property type="match status" value="1"/>
</dbReference>
<dbReference type="GO" id="GO:0016787">
    <property type="term" value="F:hydrolase activity"/>
    <property type="evidence" value="ECO:0007669"/>
    <property type="project" value="UniProtKB-KW"/>
</dbReference>
<feature type="binding site" evidence="3">
    <location>
        <position position="106"/>
    </location>
    <ligand>
        <name>Mn(2+)</name>
        <dbReference type="ChEBI" id="CHEBI:29035"/>
        <label>2</label>
    </ligand>
</feature>
<dbReference type="Pfam" id="PF01546">
    <property type="entry name" value="Peptidase_M20"/>
    <property type="match status" value="1"/>
</dbReference>
<dbReference type="STRING" id="1454373.ACMU_12905"/>
<proteinExistence type="inferred from homology"/>
<gene>
    <name evidence="5" type="ORF">ACMU_12905</name>
</gene>
<feature type="binding site" evidence="3">
    <location>
        <position position="104"/>
    </location>
    <ligand>
        <name>Mn(2+)</name>
        <dbReference type="ChEBI" id="CHEBI:29035"/>
        <label>2</label>
    </ligand>
</feature>
<name>A0A037ZJ55_9RHOB</name>
<feature type="binding site" evidence="3">
    <location>
        <position position="165"/>
    </location>
    <ligand>
        <name>Mn(2+)</name>
        <dbReference type="ChEBI" id="CHEBI:29035"/>
        <label>2</label>
    </ligand>
</feature>
<evidence type="ECO:0000259" key="4">
    <source>
        <dbReference type="Pfam" id="PF07687"/>
    </source>
</evidence>
<dbReference type="NCBIfam" id="TIGR01891">
    <property type="entry name" value="amidohydrolases"/>
    <property type="match status" value="1"/>
</dbReference>
<comment type="caution">
    <text evidence="5">The sequence shown here is derived from an EMBL/GenBank/DDBJ whole genome shotgun (WGS) entry which is preliminary data.</text>
</comment>
<dbReference type="InterPro" id="IPR017439">
    <property type="entry name" value="Amidohydrolase"/>
</dbReference>
<dbReference type="PIRSF" id="PIRSF005962">
    <property type="entry name" value="Pept_M20D_amidohydro"/>
    <property type="match status" value="1"/>
</dbReference>
<dbReference type="FunFam" id="3.30.70.360:FF:000014">
    <property type="entry name" value="N-acyl-L-amino acid amidohydrolase"/>
    <property type="match status" value="1"/>
</dbReference>
<sequence length="388" mass="41613">MPVKNRIAEMQPEIATWRQDFHEHPELQFDTHRTSGRVAELLKEFGCDEVAEGIGRTGVVAVIKGKTDNSGKVIGLRADMDALPILEATGVDYASKTPGKMHACGHDGHTAMLLGAAKYLAETRNFDGTAIMIFQPAEEGGGGGDEMVKDGMMERFGIQEVYGLHNMPGLPVGQFAIRPGAIMAAADEFEVTVTGKGGHAAKPHDCIDTTVVASHIVIALQTVAARVVDPMKQVVLSTCVFKTEGEAHNVIPQTVYLRGTVRTMDAEVQDLVIEKMQAIIEGTAAAHGAVAELTYHRGYPVTVNAEEQTAFAADVARKVAGSVDDDTAPLMGAEDFSFMLNARPGAYIFMGNGDTAMVHHPEYNFDDEAIPAGSSYWAEIVETRMPAA</sequence>
<comment type="similarity">
    <text evidence="1">Belongs to the peptidase M20 family.</text>
</comment>